<dbReference type="PANTHER" id="PTHR43811:SF19">
    <property type="entry name" value="39 KDA FK506-BINDING NUCLEAR PROTEIN"/>
    <property type="match status" value="1"/>
</dbReference>
<accession>A0A7S0BNZ8</accession>
<comment type="catalytic activity">
    <reaction evidence="1 5">
        <text>[protein]-peptidylproline (omega=180) = [protein]-peptidylproline (omega=0)</text>
        <dbReference type="Rhea" id="RHEA:16237"/>
        <dbReference type="Rhea" id="RHEA-COMP:10747"/>
        <dbReference type="Rhea" id="RHEA-COMP:10748"/>
        <dbReference type="ChEBI" id="CHEBI:83833"/>
        <dbReference type="ChEBI" id="CHEBI:83834"/>
        <dbReference type="EC" id="5.2.1.8"/>
    </reaction>
</comment>
<protein>
    <recommendedName>
        <fullName evidence="2 5">peptidylprolyl isomerase</fullName>
        <ecNumber evidence="2 5">5.2.1.8</ecNumber>
    </recommendedName>
</protein>
<dbReference type="EMBL" id="HBEK01016406">
    <property type="protein sequence ID" value="CAD8398957.1"/>
    <property type="molecule type" value="Transcribed_RNA"/>
</dbReference>
<dbReference type="InterPro" id="IPR006311">
    <property type="entry name" value="TAT_signal"/>
</dbReference>
<evidence type="ECO:0000256" key="5">
    <source>
        <dbReference type="PROSITE-ProRule" id="PRU00277"/>
    </source>
</evidence>
<reference evidence="7" key="1">
    <citation type="submission" date="2021-01" db="EMBL/GenBank/DDBJ databases">
        <authorList>
            <person name="Corre E."/>
            <person name="Pelletier E."/>
            <person name="Niang G."/>
            <person name="Scheremetjew M."/>
            <person name="Finn R."/>
            <person name="Kale V."/>
            <person name="Holt S."/>
            <person name="Cochrane G."/>
            <person name="Meng A."/>
            <person name="Brown T."/>
            <person name="Cohen L."/>
        </authorList>
    </citation>
    <scope>NUCLEOTIDE SEQUENCE</scope>
    <source>
        <strain evidence="7">UTEX LB 2760</strain>
    </source>
</reference>
<keyword evidence="4 5" id="KW-0413">Isomerase</keyword>
<gene>
    <name evidence="7" type="ORF">RMAR0315_LOCUS8949</name>
</gene>
<sequence length="208" mass="21777">MSEAFVGALPGVGRVSRRNGVVICSEKPDGGVSRRRAMELAGGAVLGVVLGGTVQGGMKDAEAMSLKRLKMGPPVETQDGVVYREIKTGDGYSPNQGDTVAIHYSLFCDGIEVETSRESQGLAARPLAFTWGVARGPGSILKGVPMGMDGMKVGGQRMIILPPELAYGEKGRPPLIPPNSNVEFAVSLLSVKRMGSNPNVSSSKSSVY</sequence>
<evidence type="ECO:0000259" key="6">
    <source>
        <dbReference type="PROSITE" id="PS50059"/>
    </source>
</evidence>
<proteinExistence type="predicted"/>
<dbReference type="Pfam" id="PF00254">
    <property type="entry name" value="FKBP_C"/>
    <property type="match status" value="1"/>
</dbReference>
<dbReference type="PROSITE" id="PS50059">
    <property type="entry name" value="FKBP_PPIASE"/>
    <property type="match status" value="1"/>
</dbReference>
<dbReference type="InterPro" id="IPR046357">
    <property type="entry name" value="PPIase_dom_sf"/>
</dbReference>
<dbReference type="InterPro" id="IPR001179">
    <property type="entry name" value="PPIase_FKBP_dom"/>
</dbReference>
<feature type="domain" description="PPIase FKBP-type" evidence="6">
    <location>
        <begin position="97"/>
        <end position="192"/>
    </location>
</feature>
<dbReference type="EC" id="5.2.1.8" evidence="2 5"/>
<dbReference type="PANTHER" id="PTHR43811">
    <property type="entry name" value="FKBP-TYPE PEPTIDYL-PROLYL CIS-TRANS ISOMERASE FKPA"/>
    <property type="match status" value="1"/>
</dbReference>
<evidence type="ECO:0000256" key="4">
    <source>
        <dbReference type="ARBA" id="ARBA00023235"/>
    </source>
</evidence>
<dbReference type="PROSITE" id="PS51318">
    <property type="entry name" value="TAT"/>
    <property type="match status" value="1"/>
</dbReference>
<dbReference type="AlphaFoldDB" id="A0A7S0BNZ8"/>
<organism evidence="7">
    <name type="scientific">Rhodosorus marinus</name>
    <dbReference type="NCBI Taxonomy" id="101924"/>
    <lineage>
        <taxon>Eukaryota</taxon>
        <taxon>Rhodophyta</taxon>
        <taxon>Stylonematophyceae</taxon>
        <taxon>Stylonematales</taxon>
        <taxon>Stylonemataceae</taxon>
        <taxon>Rhodosorus</taxon>
    </lineage>
</organism>
<evidence type="ECO:0000256" key="2">
    <source>
        <dbReference type="ARBA" id="ARBA00013194"/>
    </source>
</evidence>
<evidence type="ECO:0000256" key="1">
    <source>
        <dbReference type="ARBA" id="ARBA00000971"/>
    </source>
</evidence>
<dbReference type="GO" id="GO:0003755">
    <property type="term" value="F:peptidyl-prolyl cis-trans isomerase activity"/>
    <property type="evidence" value="ECO:0007669"/>
    <property type="project" value="UniProtKB-KW"/>
</dbReference>
<keyword evidence="3 5" id="KW-0697">Rotamase</keyword>
<evidence type="ECO:0000313" key="7">
    <source>
        <dbReference type="EMBL" id="CAD8398957.1"/>
    </source>
</evidence>
<dbReference type="SUPFAM" id="SSF54534">
    <property type="entry name" value="FKBP-like"/>
    <property type="match status" value="1"/>
</dbReference>
<evidence type="ECO:0000256" key="3">
    <source>
        <dbReference type="ARBA" id="ARBA00023110"/>
    </source>
</evidence>
<dbReference type="Gene3D" id="3.10.50.40">
    <property type="match status" value="1"/>
</dbReference>
<name>A0A7S0BNZ8_9RHOD</name>